<comment type="caution">
    <text evidence="5">The sequence shown here is derived from an EMBL/GenBank/DDBJ whole genome shotgun (WGS) entry which is preliminary data.</text>
</comment>
<keyword evidence="2" id="KW-0238">DNA-binding</keyword>
<dbReference type="EMBL" id="PPTS01000002">
    <property type="protein sequence ID" value="RDB66263.1"/>
    <property type="molecule type" value="Genomic_DNA"/>
</dbReference>
<evidence type="ECO:0000313" key="6">
    <source>
        <dbReference type="Proteomes" id="UP000254000"/>
    </source>
</evidence>
<dbReference type="GeneID" id="78358769"/>
<proteinExistence type="predicted"/>
<dbReference type="InterPro" id="IPR036390">
    <property type="entry name" value="WH_DNA-bd_sf"/>
</dbReference>
<dbReference type="PANTHER" id="PTHR33204:SF29">
    <property type="entry name" value="TRANSCRIPTIONAL REGULATOR"/>
    <property type="match status" value="1"/>
</dbReference>
<dbReference type="CDD" id="cd00090">
    <property type="entry name" value="HTH_ARSR"/>
    <property type="match status" value="1"/>
</dbReference>
<dbReference type="Proteomes" id="UP000254000">
    <property type="component" value="Unassembled WGS sequence"/>
</dbReference>
<dbReference type="Gene3D" id="1.10.10.10">
    <property type="entry name" value="Winged helix-like DNA-binding domain superfamily/Winged helix DNA-binding domain"/>
    <property type="match status" value="1"/>
</dbReference>
<dbReference type="PANTHER" id="PTHR33204">
    <property type="entry name" value="TRANSCRIPTIONAL REGULATOR, MARR FAMILY"/>
    <property type="match status" value="1"/>
</dbReference>
<keyword evidence="1" id="KW-0805">Transcription regulation</keyword>
<dbReference type="Pfam" id="PF01638">
    <property type="entry name" value="HxlR"/>
    <property type="match status" value="1"/>
</dbReference>
<protein>
    <submittedName>
        <fullName evidence="5">Transcriptional regulator</fullName>
    </submittedName>
</protein>
<dbReference type="SUPFAM" id="SSF46785">
    <property type="entry name" value="Winged helix' DNA-binding domain"/>
    <property type="match status" value="1"/>
</dbReference>
<name>A0A369M3D7_9ACTN</name>
<evidence type="ECO:0000256" key="1">
    <source>
        <dbReference type="ARBA" id="ARBA00023015"/>
    </source>
</evidence>
<gene>
    <name evidence="5" type="ORF">C1877_03455</name>
</gene>
<accession>A0A369M3D7</accession>
<dbReference type="OrthoDB" id="9792527at2"/>
<dbReference type="AlphaFoldDB" id="A0A369M3D7"/>
<organism evidence="5 6">
    <name type="scientific">Gordonibacter pamelaeae</name>
    <dbReference type="NCBI Taxonomy" id="471189"/>
    <lineage>
        <taxon>Bacteria</taxon>
        <taxon>Bacillati</taxon>
        <taxon>Actinomycetota</taxon>
        <taxon>Coriobacteriia</taxon>
        <taxon>Eggerthellales</taxon>
        <taxon>Eggerthellaceae</taxon>
        <taxon>Gordonibacter</taxon>
    </lineage>
</organism>
<evidence type="ECO:0000256" key="3">
    <source>
        <dbReference type="ARBA" id="ARBA00023163"/>
    </source>
</evidence>
<dbReference type="RefSeq" id="WP_114568381.1">
    <property type="nucleotide sequence ID" value="NZ_CABMMS010000002.1"/>
</dbReference>
<keyword evidence="6" id="KW-1185">Reference proteome</keyword>
<evidence type="ECO:0000259" key="4">
    <source>
        <dbReference type="PROSITE" id="PS51118"/>
    </source>
</evidence>
<reference evidence="5 6" key="1">
    <citation type="journal article" date="2018" name="Elife">
        <title>Discovery and characterization of a prevalent human gut bacterial enzyme sufficient for the inactivation of a family of plant toxins.</title>
        <authorList>
            <person name="Koppel N."/>
            <person name="Bisanz J.E."/>
            <person name="Pandelia M.E."/>
            <person name="Turnbaugh P.J."/>
            <person name="Balskus E.P."/>
        </authorList>
    </citation>
    <scope>NUCLEOTIDE SEQUENCE [LARGE SCALE GENOMIC DNA]</scope>
    <source>
        <strain evidence="5 6">3C</strain>
    </source>
</reference>
<evidence type="ECO:0000313" key="5">
    <source>
        <dbReference type="EMBL" id="RDB66263.1"/>
    </source>
</evidence>
<sequence>MTQDLFGICPYVTAQRVLRGKWSIVILHHLEGGPVRFNELQRRLPEMTHATLAKQLRSLEEYGVITRTEYPQVPPKVEYALSPLGEEFRPVLAQFEAWGLRCIEHLGKDRG</sequence>
<feature type="domain" description="HTH hxlR-type" evidence="4">
    <location>
        <begin position="9"/>
        <end position="107"/>
    </location>
</feature>
<dbReference type="PROSITE" id="PS51118">
    <property type="entry name" value="HTH_HXLR"/>
    <property type="match status" value="1"/>
</dbReference>
<dbReference type="InterPro" id="IPR011991">
    <property type="entry name" value="ArsR-like_HTH"/>
</dbReference>
<dbReference type="InterPro" id="IPR036388">
    <property type="entry name" value="WH-like_DNA-bd_sf"/>
</dbReference>
<evidence type="ECO:0000256" key="2">
    <source>
        <dbReference type="ARBA" id="ARBA00023125"/>
    </source>
</evidence>
<dbReference type="GO" id="GO:0003677">
    <property type="term" value="F:DNA binding"/>
    <property type="evidence" value="ECO:0007669"/>
    <property type="project" value="UniProtKB-KW"/>
</dbReference>
<keyword evidence="3" id="KW-0804">Transcription</keyword>
<dbReference type="InterPro" id="IPR002577">
    <property type="entry name" value="HTH_HxlR"/>
</dbReference>